<gene>
    <name evidence="1" type="primary">smc_10</name>
    <name evidence="1" type="ORF">CM83_104463</name>
</gene>
<name>A0A0A9WVC3_LYGHE</name>
<proteinExistence type="predicted"/>
<dbReference type="EMBL" id="GBHO01033146">
    <property type="protein sequence ID" value="JAG10458.1"/>
    <property type="molecule type" value="Transcribed_RNA"/>
</dbReference>
<feature type="non-terminal residue" evidence="1">
    <location>
        <position position="1"/>
    </location>
</feature>
<reference evidence="1" key="2">
    <citation type="submission" date="2014-07" db="EMBL/GenBank/DDBJ databases">
        <authorList>
            <person name="Hull J."/>
        </authorList>
    </citation>
    <scope>NUCLEOTIDE SEQUENCE</scope>
</reference>
<reference evidence="1" key="1">
    <citation type="journal article" date="2014" name="PLoS ONE">
        <title>Transcriptome-Based Identification of ABC Transporters in the Western Tarnished Plant Bug Lygus hesperus.</title>
        <authorList>
            <person name="Hull J.J."/>
            <person name="Chaney K."/>
            <person name="Geib S.M."/>
            <person name="Fabrick J.A."/>
            <person name="Brent C.S."/>
            <person name="Walsh D."/>
            <person name="Lavine L.C."/>
        </authorList>
    </citation>
    <scope>NUCLEOTIDE SEQUENCE</scope>
</reference>
<dbReference type="AlphaFoldDB" id="A0A0A9WVC3"/>
<accession>A0A0A9WVC3</accession>
<dbReference type="PANTHER" id="PTHR47510">
    <property type="entry name" value="REVERSE TRANSCRIPTASE DOMAIN-CONTAINING PROTEIN"/>
    <property type="match status" value="1"/>
</dbReference>
<feature type="non-terminal residue" evidence="1">
    <location>
        <position position="140"/>
    </location>
</feature>
<protein>
    <submittedName>
        <fullName evidence="1">Chromosome partition protein Smc</fullName>
    </submittedName>
</protein>
<dbReference type="PANTHER" id="PTHR47510:SF3">
    <property type="entry name" value="ENDO_EXONUCLEASE_PHOSPHATASE DOMAIN-CONTAINING PROTEIN"/>
    <property type="match status" value="1"/>
</dbReference>
<organism evidence="1">
    <name type="scientific">Lygus hesperus</name>
    <name type="common">Western plant bug</name>
    <dbReference type="NCBI Taxonomy" id="30085"/>
    <lineage>
        <taxon>Eukaryota</taxon>
        <taxon>Metazoa</taxon>
        <taxon>Ecdysozoa</taxon>
        <taxon>Arthropoda</taxon>
        <taxon>Hexapoda</taxon>
        <taxon>Insecta</taxon>
        <taxon>Pterygota</taxon>
        <taxon>Neoptera</taxon>
        <taxon>Paraneoptera</taxon>
        <taxon>Hemiptera</taxon>
        <taxon>Heteroptera</taxon>
        <taxon>Panheteroptera</taxon>
        <taxon>Cimicomorpha</taxon>
        <taxon>Miridae</taxon>
        <taxon>Mirini</taxon>
        <taxon>Lygus</taxon>
    </lineage>
</organism>
<evidence type="ECO:0000313" key="1">
    <source>
        <dbReference type="EMBL" id="JAG10458.1"/>
    </source>
</evidence>
<sequence>QQSKSTKEYWKIMKSQGIGKVKRKIDYLAVSLDELNTFFCQDEAERNDSQDTIHTYKTRRKTYQPFKFRTITEEDIQKALNQITALTVGIDGIPIDVVKNLKEEIMTVLVHIFNESIANCVYPDVWKNAIVQPLPKVDKP</sequence>